<evidence type="ECO:0000256" key="6">
    <source>
        <dbReference type="ARBA" id="ARBA00022918"/>
    </source>
</evidence>
<organism evidence="9 10">
    <name type="scientific">Strigamia maritima</name>
    <name type="common">European centipede</name>
    <name type="synonym">Geophilus maritimus</name>
    <dbReference type="NCBI Taxonomy" id="126957"/>
    <lineage>
        <taxon>Eukaryota</taxon>
        <taxon>Metazoa</taxon>
        <taxon>Ecdysozoa</taxon>
        <taxon>Arthropoda</taxon>
        <taxon>Myriapoda</taxon>
        <taxon>Chilopoda</taxon>
        <taxon>Pleurostigmophora</taxon>
        <taxon>Geophilomorpha</taxon>
        <taxon>Linotaeniidae</taxon>
        <taxon>Strigamia</taxon>
    </lineage>
</organism>
<dbReference type="InterPro" id="IPR050951">
    <property type="entry name" value="Retrovirus_Pol_polyprotein"/>
</dbReference>
<keyword evidence="3" id="KW-0540">Nuclease</keyword>
<dbReference type="PhylomeDB" id="T1IR45"/>
<keyword evidence="5" id="KW-0378">Hydrolase</keyword>
<evidence type="ECO:0000259" key="8">
    <source>
        <dbReference type="Pfam" id="PF17917"/>
    </source>
</evidence>
<feature type="region of interest" description="Disordered" evidence="7">
    <location>
        <begin position="153"/>
        <end position="175"/>
    </location>
</feature>
<dbReference type="Proteomes" id="UP000014500">
    <property type="component" value="Unassembled WGS sequence"/>
</dbReference>
<dbReference type="Gene3D" id="3.10.20.370">
    <property type="match status" value="1"/>
</dbReference>
<evidence type="ECO:0000256" key="4">
    <source>
        <dbReference type="ARBA" id="ARBA00022759"/>
    </source>
</evidence>
<dbReference type="STRING" id="126957.T1IR45"/>
<dbReference type="FunFam" id="3.10.20.370:FF:000001">
    <property type="entry name" value="Retrovirus-related Pol polyprotein from transposon 17.6-like protein"/>
    <property type="match status" value="1"/>
</dbReference>
<dbReference type="InterPro" id="IPR041373">
    <property type="entry name" value="RT_RNaseH"/>
</dbReference>
<keyword evidence="1" id="KW-0808">Transferase</keyword>
<dbReference type="GO" id="GO:0016787">
    <property type="term" value="F:hydrolase activity"/>
    <property type="evidence" value="ECO:0007669"/>
    <property type="project" value="UniProtKB-KW"/>
</dbReference>
<dbReference type="EnsemblMetazoa" id="SMAR003529-RA">
    <property type="protein sequence ID" value="SMAR003529-PA"/>
    <property type="gene ID" value="SMAR003529"/>
</dbReference>
<evidence type="ECO:0000313" key="9">
    <source>
        <dbReference type="EnsemblMetazoa" id="SMAR003529-PA"/>
    </source>
</evidence>
<dbReference type="CDD" id="cd09274">
    <property type="entry name" value="RNase_HI_RT_Ty3"/>
    <property type="match status" value="1"/>
</dbReference>
<name>T1IR45_STRMM</name>
<keyword evidence="2" id="KW-0548">Nucleotidyltransferase</keyword>
<reference evidence="10" key="1">
    <citation type="submission" date="2011-05" db="EMBL/GenBank/DDBJ databases">
        <authorList>
            <person name="Richards S.R."/>
            <person name="Qu J."/>
            <person name="Jiang H."/>
            <person name="Jhangiani S.N."/>
            <person name="Agravi P."/>
            <person name="Goodspeed R."/>
            <person name="Gross S."/>
            <person name="Mandapat C."/>
            <person name="Jackson L."/>
            <person name="Mathew T."/>
            <person name="Pu L."/>
            <person name="Thornton R."/>
            <person name="Saada N."/>
            <person name="Wilczek-Boney K.B."/>
            <person name="Lee S."/>
            <person name="Kovar C."/>
            <person name="Wu Y."/>
            <person name="Scherer S.E."/>
            <person name="Worley K.C."/>
            <person name="Muzny D.M."/>
            <person name="Gibbs R."/>
        </authorList>
    </citation>
    <scope>NUCLEOTIDE SEQUENCE</scope>
    <source>
        <strain evidence="10">Brora</strain>
    </source>
</reference>
<dbReference type="GO" id="GO:0004519">
    <property type="term" value="F:endonuclease activity"/>
    <property type="evidence" value="ECO:0007669"/>
    <property type="project" value="UniProtKB-KW"/>
</dbReference>
<evidence type="ECO:0000256" key="2">
    <source>
        <dbReference type="ARBA" id="ARBA00022695"/>
    </source>
</evidence>
<evidence type="ECO:0000256" key="7">
    <source>
        <dbReference type="SAM" id="MobiDB-lite"/>
    </source>
</evidence>
<dbReference type="AlphaFoldDB" id="T1IR45"/>
<dbReference type="EMBL" id="AFFK01018449">
    <property type="status" value="NOT_ANNOTATED_CDS"/>
    <property type="molecule type" value="Genomic_DNA"/>
</dbReference>
<protein>
    <recommendedName>
        <fullName evidence="8">Reverse transcriptase RNase H-like domain-containing protein</fullName>
    </recommendedName>
</protein>
<evidence type="ECO:0000256" key="3">
    <source>
        <dbReference type="ARBA" id="ARBA00022722"/>
    </source>
</evidence>
<evidence type="ECO:0000256" key="1">
    <source>
        <dbReference type="ARBA" id="ARBA00022679"/>
    </source>
</evidence>
<feature type="domain" description="Reverse transcriptase RNase H-like" evidence="8">
    <location>
        <begin position="4"/>
        <end position="106"/>
    </location>
</feature>
<dbReference type="SUPFAM" id="SSF56672">
    <property type="entry name" value="DNA/RNA polymerases"/>
    <property type="match status" value="1"/>
</dbReference>
<keyword evidence="4" id="KW-0255">Endonuclease</keyword>
<evidence type="ECO:0000256" key="5">
    <source>
        <dbReference type="ARBA" id="ARBA00022801"/>
    </source>
</evidence>
<dbReference type="PANTHER" id="PTHR37984">
    <property type="entry name" value="PROTEIN CBG26694"/>
    <property type="match status" value="1"/>
</dbReference>
<keyword evidence="10" id="KW-1185">Reference proteome</keyword>
<proteinExistence type="predicted"/>
<dbReference type="InterPro" id="IPR043502">
    <property type="entry name" value="DNA/RNA_pol_sf"/>
</dbReference>
<dbReference type="eggNOG" id="KOG0017">
    <property type="taxonomic scope" value="Eukaryota"/>
</dbReference>
<dbReference type="Pfam" id="PF17917">
    <property type="entry name" value="RT_RNaseH"/>
    <property type="match status" value="1"/>
</dbReference>
<dbReference type="HOGENOM" id="CLU_861445_0_0_1"/>
<reference evidence="9" key="2">
    <citation type="submission" date="2015-02" db="UniProtKB">
        <authorList>
            <consortium name="EnsemblMetazoa"/>
        </authorList>
    </citation>
    <scope>IDENTIFICATION</scope>
</reference>
<sequence length="323" mass="36661">MPNLSQPFVILTDASHQGLGAVLCQDEDVWNEKKQEFIPTPKPVAFASRVLRGAEVRYSTSELECLAVIWAIERFKPYIEYTTFILESDAQALKWLMSTPEPSGRFDALSRAPLPTEDIPADDYLETKEPTRYWPDWNGNELGLKLIKPEIDSPSKEGIKSTELSGERESDTDEGQKVTLYSALTDLLNEVPPTRVDIIAEQRKDPFCILITEYLMLDDEQKKKKNEKFSKEFKEKAKGFLLDSLMTDVNSETSEPDTYGMIVKFHPTFEEELNDSGAGFKAYIPPKLICRVISRVIVILLVVMLGSARHYTGHNNYILAQND</sequence>
<dbReference type="GO" id="GO:0003964">
    <property type="term" value="F:RNA-directed DNA polymerase activity"/>
    <property type="evidence" value="ECO:0007669"/>
    <property type="project" value="UniProtKB-KW"/>
</dbReference>
<accession>T1IR45</accession>
<evidence type="ECO:0000313" key="10">
    <source>
        <dbReference type="Proteomes" id="UP000014500"/>
    </source>
</evidence>
<keyword evidence="6" id="KW-0695">RNA-directed DNA polymerase</keyword>
<dbReference type="PANTHER" id="PTHR37984:SF5">
    <property type="entry name" value="PROTEIN NYNRIN-LIKE"/>
    <property type="match status" value="1"/>
</dbReference>
<feature type="compositionally biased region" description="Basic and acidic residues" evidence="7">
    <location>
        <begin position="153"/>
        <end position="169"/>
    </location>
</feature>